<dbReference type="EC" id="2.4.99.12" evidence="2 7"/>
<keyword evidence="7" id="KW-1003">Cell membrane</keyword>
<reference evidence="9 10" key="1">
    <citation type="submission" date="2023-09" db="EMBL/GenBank/DDBJ databases">
        <title>Aquirufa genomes.</title>
        <authorList>
            <person name="Pitt A."/>
        </authorList>
    </citation>
    <scope>NUCLEOTIDE SEQUENCE [LARGE SCALE GENOMIC DNA]</scope>
    <source>
        <strain evidence="9 10">LEOWEIH-7C</strain>
    </source>
</reference>
<evidence type="ECO:0000256" key="3">
    <source>
        <dbReference type="ARBA" id="ARBA00019077"/>
    </source>
</evidence>
<proteinExistence type="inferred from homology"/>
<sequence length="415" mass="47615">MRVWLYSFALFLYRQLVRLVSYVKPKAQLWNAGQSDVWEGLEKALRDNTKPVAWFHTASLGEFEQGKPVMEAYRAQFPTHFILLTFFSPSGYEVRKNTSGVDYVSYLPLDGARASERFLNLAKPSVAIFVKYEFWYFYLQGLRQRAIPTILISAIFRSNQVFFTWYGGFFRSLLQCFTQIFVQDDHSKALLDSIALTHVQVGGDTRFDRVVQHLRQPKPWSLLNQFINNQAFMVLGSVWQADMDVLIPLINSNEFPFKWVIVPHEIHADELKKWESAIQLPTQFSTESPRSDAQVLIVNEVGYLSQIYRGASFAYIGGAFGAGLHNTLEASVYGPTVFFGNKNYTKFKEARDLVEFGLAYPIADMTSLARKMREIYDAEDVFVNKQVQARTFVSLQAGATQKIMNYLIEQSHGIK</sequence>
<dbReference type="InterPro" id="IPR039901">
    <property type="entry name" value="Kdotransferase"/>
</dbReference>
<dbReference type="Gene3D" id="3.40.50.11720">
    <property type="entry name" value="3-Deoxy-D-manno-octulosonic-acid transferase, N-terminal domain"/>
    <property type="match status" value="1"/>
</dbReference>
<keyword evidence="7" id="KW-0448">Lipopolysaccharide biosynthesis</keyword>
<gene>
    <name evidence="9" type="ORF">PQG45_05780</name>
</gene>
<comment type="subcellular location">
    <subcellularLocation>
        <location evidence="7">Cell membrane</location>
    </subcellularLocation>
</comment>
<evidence type="ECO:0000259" key="8">
    <source>
        <dbReference type="Pfam" id="PF04413"/>
    </source>
</evidence>
<protein>
    <recommendedName>
        <fullName evidence="3 7">3-deoxy-D-manno-octulosonic acid transferase</fullName>
        <shortName evidence="7">Kdo transferase</shortName>
        <ecNumber evidence="2 7">2.4.99.12</ecNumber>
    </recommendedName>
    <alternativeName>
        <fullName evidence="5 7">Lipid IV(A) 3-deoxy-D-manno-octulosonic acid transferase</fullName>
    </alternativeName>
</protein>
<dbReference type="InterPro" id="IPR038107">
    <property type="entry name" value="Glycos_transf_N_sf"/>
</dbReference>
<dbReference type="EMBL" id="JAVNWW010000001">
    <property type="protein sequence ID" value="MDU0808544.1"/>
    <property type="molecule type" value="Genomic_DNA"/>
</dbReference>
<evidence type="ECO:0000256" key="5">
    <source>
        <dbReference type="ARBA" id="ARBA00031445"/>
    </source>
</evidence>
<evidence type="ECO:0000256" key="1">
    <source>
        <dbReference type="ARBA" id="ARBA00004713"/>
    </source>
</evidence>
<dbReference type="PANTHER" id="PTHR42755:SF1">
    <property type="entry name" value="3-DEOXY-D-MANNO-OCTULOSONIC ACID TRANSFERASE, MITOCHONDRIAL-RELATED"/>
    <property type="match status" value="1"/>
</dbReference>
<comment type="catalytic activity">
    <reaction evidence="6 7">
        <text>lipid IVA (E. coli) + CMP-3-deoxy-beta-D-manno-octulosonate = alpha-Kdo-(2-&gt;6)-lipid IVA (E. coli) + CMP + H(+)</text>
        <dbReference type="Rhea" id="RHEA:28066"/>
        <dbReference type="ChEBI" id="CHEBI:15378"/>
        <dbReference type="ChEBI" id="CHEBI:58603"/>
        <dbReference type="ChEBI" id="CHEBI:60364"/>
        <dbReference type="ChEBI" id="CHEBI:60377"/>
        <dbReference type="ChEBI" id="CHEBI:85987"/>
        <dbReference type="EC" id="2.4.99.12"/>
    </reaction>
</comment>
<comment type="function">
    <text evidence="7">Involved in lipopolysaccharide (LPS) biosynthesis. Catalyzes the transfer of 3-deoxy-D-manno-octulosonate (Kdo) residue(s) from CMP-Kdo to lipid IV(A), the tetraacyldisaccharide-1,4'-bisphosphate precursor of lipid A.</text>
</comment>
<evidence type="ECO:0000256" key="2">
    <source>
        <dbReference type="ARBA" id="ARBA00012621"/>
    </source>
</evidence>
<evidence type="ECO:0000313" key="10">
    <source>
        <dbReference type="Proteomes" id="UP001249959"/>
    </source>
</evidence>
<dbReference type="Pfam" id="PF04413">
    <property type="entry name" value="Glycos_transf_N"/>
    <property type="match status" value="1"/>
</dbReference>
<comment type="pathway">
    <text evidence="1 7">Bacterial outer membrane biogenesis; LPS core biosynthesis.</text>
</comment>
<evidence type="ECO:0000256" key="7">
    <source>
        <dbReference type="RuleBase" id="RU365103"/>
    </source>
</evidence>
<comment type="caution">
    <text evidence="9">The sequence shown here is derived from an EMBL/GenBank/DDBJ whole genome shotgun (WGS) entry which is preliminary data.</text>
</comment>
<evidence type="ECO:0000256" key="6">
    <source>
        <dbReference type="ARBA" id="ARBA00049183"/>
    </source>
</evidence>
<keyword evidence="7" id="KW-0472">Membrane</keyword>
<dbReference type="RefSeq" id="WP_315577466.1">
    <property type="nucleotide sequence ID" value="NZ_JARDXH010000008.1"/>
</dbReference>
<comment type="similarity">
    <text evidence="7">Belongs to the glycosyltransferase group 1 family.</text>
</comment>
<dbReference type="InterPro" id="IPR007507">
    <property type="entry name" value="Glycos_transf_N"/>
</dbReference>
<organism evidence="9 10">
    <name type="scientific">Aquirufa regiilacus</name>
    <dbReference type="NCBI Taxonomy" id="3024868"/>
    <lineage>
        <taxon>Bacteria</taxon>
        <taxon>Pseudomonadati</taxon>
        <taxon>Bacteroidota</taxon>
        <taxon>Cytophagia</taxon>
        <taxon>Cytophagales</taxon>
        <taxon>Flectobacillaceae</taxon>
        <taxon>Aquirufa</taxon>
    </lineage>
</organism>
<evidence type="ECO:0000256" key="4">
    <source>
        <dbReference type="ARBA" id="ARBA00022679"/>
    </source>
</evidence>
<evidence type="ECO:0000313" key="9">
    <source>
        <dbReference type="EMBL" id="MDU0808544.1"/>
    </source>
</evidence>
<keyword evidence="4 7" id="KW-0808">Transferase</keyword>
<name>A0ABU3TRQ4_9BACT</name>
<dbReference type="Proteomes" id="UP001249959">
    <property type="component" value="Unassembled WGS sequence"/>
</dbReference>
<accession>A0ABU3TRQ4</accession>
<dbReference type="Gene3D" id="3.40.50.2000">
    <property type="entry name" value="Glycogen Phosphorylase B"/>
    <property type="match status" value="1"/>
</dbReference>
<feature type="domain" description="3-deoxy-D-manno-octulosonic-acid transferase N-terminal" evidence="8">
    <location>
        <begin position="47"/>
        <end position="208"/>
    </location>
</feature>
<dbReference type="PANTHER" id="PTHR42755">
    <property type="entry name" value="3-DEOXY-MANNO-OCTULOSONATE CYTIDYLYLTRANSFERASE"/>
    <property type="match status" value="1"/>
</dbReference>
<keyword evidence="10" id="KW-1185">Reference proteome</keyword>